<dbReference type="RefSeq" id="WP_281837565.1">
    <property type="nucleotide sequence ID" value="NZ_BSDY01000027.1"/>
</dbReference>
<feature type="transmembrane region" description="Helical" evidence="6">
    <location>
        <begin position="447"/>
        <end position="469"/>
    </location>
</feature>
<feature type="transmembrane region" description="Helical" evidence="6">
    <location>
        <begin position="360"/>
        <end position="381"/>
    </location>
</feature>
<dbReference type="EMBL" id="BSDY01000027">
    <property type="protein sequence ID" value="GLI57891.1"/>
    <property type="molecule type" value="Genomic_DNA"/>
</dbReference>
<evidence type="ECO:0000256" key="3">
    <source>
        <dbReference type="ARBA" id="ARBA00022692"/>
    </source>
</evidence>
<dbReference type="Pfam" id="PF03606">
    <property type="entry name" value="DcuC"/>
    <property type="match status" value="1"/>
</dbReference>
<feature type="transmembrane region" description="Helical" evidence="6">
    <location>
        <begin position="300"/>
        <end position="316"/>
    </location>
</feature>
<evidence type="ECO:0000313" key="8">
    <source>
        <dbReference type="Proteomes" id="UP001144471"/>
    </source>
</evidence>
<feature type="transmembrane region" description="Helical" evidence="6">
    <location>
        <begin position="157"/>
        <end position="176"/>
    </location>
</feature>
<keyword evidence="8" id="KW-1185">Reference proteome</keyword>
<feature type="transmembrane region" description="Helical" evidence="6">
    <location>
        <begin position="237"/>
        <end position="256"/>
    </location>
</feature>
<evidence type="ECO:0000313" key="7">
    <source>
        <dbReference type="EMBL" id="GLI57891.1"/>
    </source>
</evidence>
<evidence type="ECO:0000256" key="6">
    <source>
        <dbReference type="SAM" id="Phobius"/>
    </source>
</evidence>
<feature type="transmembrane region" description="Helical" evidence="6">
    <location>
        <begin position="481"/>
        <end position="502"/>
    </location>
</feature>
<dbReference type="InterPro" id="IPR018385">
    <property type="entry name" value="C4_dicarb_anaerob_car-like"/>
</dbReference>
<comment type="caution">
    <text evidence="7">The sequence shown here is derived from an EMBL/GenBank/DDBJ whole genome shotgun (WGS) entry which is preliminary data.</text>
</comment>
<reference evidence="7" key="1">
    <citation type="submission" date="2022-12" db="EMBL/GenBank/DDBJ databases">
        <title>Reference genome sequencing for broad-spectrum identification of bacterial and archaeal isolates by mass spectrometry.</title>
        <authorList>
            <person name="Sekiguchi Y."/>
            <person name="Tourlousse D.M."/>
        </authorList>
    </citation>
    <scope>NUCLEOTIDE SEQUENCE</scope>
    <source>
        <strain evidence="7">10succ1</strain>
    </source>
</reference>
<evidence type="ECO:0000256" key="5">
    <source>
        <dbReference type="ARBA" id="ARBA00023136"/>
    </source>
</evidence>
<proteinExistence type="predicted"/>
<feature type="transmembrane region" description="Helical" evidence="6">
    <location>
        <begin position="213"/>
        <end position="231"/>
    </location>
</feature>
<feature type="transmembrane region" description="Helical" evidence="6">
    <location>
        <begin position="182"/>
        <end position="206"/>
    </location>
</feature>
<feature type="transmembrane region" description="Helical" evidence="6">
    <location>
        <begin position="12"/>
        <end position="30"/>
    </location>
</feature>
<sequence>MTKKKKLQFPTAYTILFIVAVMVAVLTWVMPAGKYDSLAYDSGSNVFTVTSATGEAMDYPPTQETLDKFGIKAELSKFVDGDIWKPVGIPGTYTELPSNPQGIKELFQSPINGMYEGVDIIIFILIIGGFIGVVNHTGAFDSGIAHLAKTLDGKEKWLIIIITSLIALGGTSFGLAEETIAFYPILVPVFLAVGYDAMVAVASIYVGSSIGTMASTVNPFATIMASNAAGINWTSGIVGRGIMLVVGTGICILYIIKYAEKVKRDPSKSLIFAQKEAIEKKFLHATADKETREYDTRTKLVLAIFALSFIVMIYGVSKLGWWFLEMTTLFFVASIVVAVIERIDERAFVSEFINGARDLLGVALIVGIARGVTMIMDHGLISDTMLYYASNIVNGMGKGVFINVMMVLFAGLSFFVPSSSGLAVLSMPVMAPLADVIGVPREVVVSAYQYGMGMMAFITPTGLILASLMMVDVTLDKWFKFVMPLLGILFVFTSGLLLTGVYL</sequence>
<comment type="subcellular location">
    <subcellularLocation>
        <location evidence="1">Cell membrane</location>
        <topology evidence="1">Multi-pass membrane protein</topology>
    </subcellularLocation>
</comment>
<evidence type="ECO:0000256" key="1">
    <source>
        <dbReference type="ARBA" id="ARBA00004651"/>
    </source>
</evidence>
<dbReference type="Proteomes" id="UP001144471">
    <property type="component" value="Unassembled WGS sequence"/>
</dbReference>
<gene>
    <name evidence="7" type="ORF">PM10SUCC1_34050</name>
</gene>
<organism evidence="7 8">
    <name type="scientific">Propionigenium maris DSM 9537</name>
    <dbReference type="NCBI Taxonomy" id="1123000"/>
    <lineage>
        <taxon>Bacteria</taxon>
        <taxon>Fusobacteriati</taxon>
        <taxon>Fusobacteriota</taxon>
        <taxon>Fusobacteriia</taxon>
        <taxon>Fusobacteriales</taxon>
        <taxon>Fusobacteriaceae</taxon>
        <taxon>Propionigenium</taxon>
    </lineage>
</organism>
<dbReference type="PANTHER" id="PTHR43652:SF6">
    <property type="entry name" value="ARGININE REPRESSOR"/>
    <property type="match status" value="1"/>
</dbReference>
<feature type="transmembrane region" description="Helical" evidence="6">
    <location>
        <begin position="322"/>
        <end position="340"/>
    </location>
</feature>
<accession>A0A9W6GPZ2</accession>
<keyword evidence="4 6" id="KW-1133">Transmembrane helix</keyword>
<keyword evidence="5 6" id="KW-0472">Membrane</keyword>
<dbReference type="PANTHER" id="PTHR43652">
    <property type="entry name" value="BASIC AMINO ACID ANTIPORTER YFCC-RELATED"/>
    <property type="match status" value="1"/>
</dbReference>
<dbReference type="InterPro" id="IPR051679">
    <property type="entry name" value="DASS-Related_Transporters"/>
</dbReference>
<keyword evidence="3 6" id="KW-0812">Transmembrane</keyword>
<feature type="transmembrane region" description="Helical" evidence="6">
    <location>
        <begin position="401"/>
        <end position="426"/>
    </location>
</feature>
<protein>
    <submittedName>
        <fullName evidence="7">C4-dicarboxylate transporter</fullName>
    </submittedName>
</protein>
<dbReference type="AlphaFoldDB" id="A0A9W6GPZ2"/>
<dbReference type="GO" id="GO:0005886">
    <property type="term" value="C:plasma membrane"/>
    <property type="evidence" value="ECO:0007669"/>
    <property type="project" value="UniProtKB-SubCell"/>
</dbReference>
<feature type="transmembrane region" description="Helical" evidence="6">
    <location>
        <begin position="120"/>
        <end position="145"/>
    </location>
</feature>
<evidence type="ECO:0000256" key="2">
    <source>
        <dbReference type="ARBA" id="ARBA00022475"/>
    </source>
</evidence>
<name>A0A9W6GPZ2_9FUSO</name>
<evidence type="ECO:0000256" key="4">
    <source>
        <dbReference type="ARBA" id="ARBA00022989"/>
    </source>
</evidence>
<keyword evidence="2" id="KW-1003">Cell membrane</keyword>